<comment type="caution">
    <text evidence="1">The sequence shown here is derived from an EMBL/GenBank/DDBJ whole genome shotgun (WGS) entry which is preliminary data.</text>
</comment>
<organism evidence="1 2">
    <name type="scientific">Holotrichia oblita</name>
    <name type="common">Chafer beetle</name>
    <dbReference type="NCBI Taxonomy" id="644536"/>
    <lineage>
        <taxon>Eukaryota</taxon>
        <taxon>Metazoa</taxon>
        <taxon>Ecdysozoa</taxon>
        <taxon>Arthropoda</taxon>
        <taxon>Hexapoda</taxon>
        <taxon>Insecta</taxon>
        <taxon>Pterygota</taxon>
        <taxon>Neoptera</taxon>
        <taxon>Endopterygota</taxon>
        <taxon>Coleoptera</taxon>
        <taxon>Polyphaga</taxon>
        <taxon>Scarabaeiformia</taxon>
        <taxon>Scarabaeidae</taxon>
        <taxon>Melolonthinae</taxon>
        <taxon>Holotrichia</taxon>
    </lineage>
</organism>
<sequence>MYQPSFFEQSLRSNASYGSFRQKNNNKDNSGESKKTTPNLSRRNSFDNRTSILRRSFRKNASAKDTSNTSLDSKENLRKKPLKISPNSKKPNLDQTKNAAKNKSLKLYRSKSLDSVKMSSLNDLTRTTSCSSFFASKNTDDFLKNFLKNMSILKAGLLKEIHPPKITKRITKIETTPKHYQEKDDLASISSDNTTSTIGNRLYQKTTRSSLARNFEGSNDVSFEKSLRSSKRMSTSPSARIGCPKENLMPKPKVPNPKKERRRNLKKMINDGFLEKLKSRSELRLDFIKEKPRIFAVVGAKSPTHPNCLSLDKPKLEKKVMNHLPNGSNDLNDFSSRNNPLRNSFTSKHKSCDNKNQKISKTLKLKPNTKSFAKTVSNPISFDEAFERSLYRKCNFTNLNDSYFKSLNSFLGKTLTTAEAKTDEQITKEKQWLDTHKVWLMHRGGFALARKISGQEVEPGKVRIQLEQTGDHLNVDEDDIEKANPTQFDRLEDITNLRYLNESSILHTLRQRYASNLIHTNAGANTLLVINPMAPLAIYSEKVVALFKGCKSEDMPPHIYSVAQSAYHNMLSTRKDQSILFLGRSGSGKTTNFRHSLQYLLTATGSVNKVLTVEKLTSIWTVLESFGNCKTVTNTNATRFTQIFSLDFDQTGAIASASIQILMLEKSRICKKLEGESSFHIIQRLLFGVEGNLRKELFLDQMTGNENNAFFNLHQKHEDKQRMQIEFGKICSSMAALGIGEPEQKVLWSVLAALYHLGNAGASKVGNSSRYQFANPQSAQRAANLLGTTVEELSRVTFGLSSGGMVTPNAPRQPFRTPSPTDRGLERDVSGLEALEGLVIGLYAEVFNAVASMINKCISASTYTVSSILLVDTPGFQNPATCGRQTGASFEDLCHNYLQERLQLLYHHTNLVAPKDRYIQENIDIDLDEHEHDNLINPLPLVNLLDKTAQNTVVRTSQNDLHEADRRGMLWLLDEEAIYPGSNDESFLERLFTHYGDRDHQLLLRKAPGNYQFILQHLQGTNPVLYNCSGWLKCSRENPVCRAGITILQESHRDDINKLFVTAKGIGASSFSGSLVGIEGSQSLRRASSIRRTFTAGTAAIKRKSICLQTKFTVDGLVETLRRTKLRFVQCILPQHNAGLCEINSPLLAMKPTSSLNDDGILNIPLLRSQIRGGQILDSVRLQKLGFPSFLPLGEFRRRFRLLAVDYKPTTPVLDERKAVEDMLLALDMEMTTYRVGLSQVRFFYVAHKKNKKKKRNMGIQYVGRIEDYE</sequence>
<protein>
    <submittedName>
        <fullName evidence="1">Myosin heavy chain non-muscle</fullName>
    </submittedName>
</protein>
<evidence type="ECO:0000313" key="2">
    <source>
        <dbReference type="Proteomes" id="UP001056778"/>
    </source>
</evidence>
<evidence type="ECO:0000313" key="1">
    <source>
        <dbReference type="EMBL" id="KAI4454511.1"/>
    </source>
</evidence>
<name>A0ACB9SH80_HOLOL</name>
<gene>
    <name evidence="1" type="ORF">MML48_9g00005981</name>
</gene>
<dbReference type="Proteomes" id="UP001056778">
    <property type="component" value="Chromosome 9"/>
</dbReference>
<accession>A0ACB9SH80</accession>
<reference evidence="1" key="1">
    <citation type="submission" date="2022-04" db="EMBL/GenBank/DDBJ databases">
        <title>Chromosome-scale genome assembly of Holotrichia oblita Faldermann.</title>
        <authorList>
            <person name="Rongchong L."/>
        </authorList>
    </citation>
    <scope>NUCLEOTIDE SEQUENCE</scope>
    <source>
        <strain evidence="1">81SQS9</strain>
    </source>
</reference>
<proteinExistence type="predicted"/>
<dbReference type="EMBL" id="CM043023">
    <property type="protein sequence ID" value="KAI4454511.1"/>
    <property type="molecule type" value="Genomic_DNA"/>
</dbReference>
<keyword evidence="2" id="KW-1185">Reference proteome</keyword>